<reference evidence="3" key="2">
    <citation type="submission" date="2025-09" db="UniProtKB">
        <authorList>
            <consortium name="Ensembl"/>
        </authorList>
    </citation>
    <scope>IDENTIFICATION</scope>
</reference>
<dbReference type="InParanoid" id="A0A663E7K2"/>
<dbReference type="InterPro" id="IPR013783">
    <property type="entry name" value="Ig-like_fold"/>
</dbReference>
<evidence type="ECO:0000313" key="3">
    <source>
        <dbReference type="Ensembl" id="ENSACCP00020007966.1"/>
    </source>
</evidence>
<dbReference type="PANTHER" id="PTHR37996:SF1">
    <property type="entry name" value="B- AND T-LYMPHOCYTE ATTENUATOR"/>
    <property type="match status" value="1"/>
</dbReference>
<evidence type="ECO:0000313" key="4">
    <source>
        <dbReference type="Proteomes" id="UP000472275"/>
    </source>
</evidence>
<reference evidence="3" key="1">
    <citation type="submission" date="2025-08" db="UniProtKB">
        <authorList>
            <consortium name="Ensembl"/>
        </authorList>
    </citation>
    <scope>IDENTIFICATION</scope>
</reference>
<keyword evidence="1" id="KW-0393">Immunoglobulin domain</keyword>
<dbReference type="Proteomes" id="UP000472275">
    <property type="component" value="Chromosome 7"/>
</dbReference>
<dbReference type="InterPro" id="IPR013151">
    <property type="entry name" value="Immunoglobulin_dom"/>
</dbReference>
<dbReference type="GO" id="GO:0038023">
    <property type="term" value="F:signaling receptor activity"/>
    <property type="evidence" value="ECO:0007669"/>
    <property type="project" value="InterPro"/>
</dbReference>
<protein>
    <recommendedName>
        <fullName evidence="2">Ig-like domain-containing protein</fullName>
    </recommendedName>
</protein>
<dbReference type="InterPro" id="IPR007110">
    <property type="entry name" value="Ig-like_dom"/>
</dbReference>
<dbReference type="GO" id="GO:0005886">
    <property type="term" value="C:plasma membrane"/>
    <property type="evidence" value="ECO:0007669"/>
    <property type="project" value="InterPro"/>
</dbReference>
<name>A0A663E7K2_AQUCH</name>
<dbReference type="PROSITE" id="PS50835">
    <property type="entry name" value="IG_LIKE"/>
    <property type="match status" value="1"/>
</dbReference>
<dbReference type="Pfam" id="PF00047">
    <property type="entry name" value="ig"/>
    <property type="match status" value="1"/>
</dbReference>
<dbReference type="PANTHER" id="PTHR37996">
    <property type="entry name" value="B- AND T-LYMPHOCYTE ATTENUATOR"/>
    <property type="match status" value="1"/>
</dbReference>
<dbReference type="AlphaFoldDB" id="A0A663E7K2"/>
<dbReference type="Ensembl" id="ENSACCT00020008311.1">
    <property type="protein sequence ID" value="ENSACCP00020007966.1"/>
    <property type="gene ID" value="ENSACCG00020005404.1"/>
</dbReference>
<dbReference type="GO" id="GO:0002768">
    <property type="term" value="P:immune response-regulating cell surface receptor signaling pathway"/>
    <property type="evidence" value="ECO:0007669"/>
    <property type="project" value="InterPro"/>
</dbReference>
<evidence type="ECO:0000259" key="2">
    <source>
        <dbReference type="PROSITE" id="PS50835"/>
    </source>
</evidence>
<dbReference type="SUPFAM" id="SSF48726">
    <property type="entry name" value="Immunoglobulin"/>
    <property type="match status" value="1"/>
</dbReference>
<keyword evidence="4" id="KW-1185">Reference proteome</keyword>
<feature type="domain" description="Ig-like" evidence="2">
    <location>
        <begin position="10"/>
        <end position="117"/>
    </location>
</feature>
<dbReference type="InterPro" id="IPR036179">
    <property type="entry name" value="Ig-like_dom_sf"/>
</dbReference>
<organism evidence="3 4">
    <name type="scientific">Aquila chrysaetos chrysaetos</name>
    <dbReference type="NCBI Taxonomy" id="223781"/>
    <lineage>
        <taxon>Eukaryota</taxon>
        <taxon>Metazoa</taxon>
        <taxon>Chordata</taxon>
        <taxon>Craniata</taxon>
        <taxon>Vertebrata</taxon>
        <taxon>Euteleostomi</taxon>
        <taxon>Archelosauria</taxon>
        <taxon>Archosauria</taxon>
        <taxon>Dinosauria</taxon>
        <taxon>Saurischia</taxon>
        <taxon>Theropoda</taxon>
        <taxon>Coelurosauria</taxon>
        <taxon>Aves</taxon>
        <taxon>Neognathae</taxon>
        <taxon>Neoaves</taxon>
        <taxon>Telluraves</taxon>
        <taxon>Accipitrimorphae</taxon>
        <taxon>Accipitriformes</taxon>
        <taxon>Accipitridae</taxon>
        <taxon>Accipitrinae</taxon>
        <taxon>Aquila</taxon>
    </lineage>
</organism>
<sequence>LTILLKMKEPIVLMLSAVTVPYRDQICCNCAVEIQVKRHSQYKIHVGNSLTIGCPVRYCKEKPVMHWCKMEVERCVQLKVGKTEWKSNVFTLEVFSIHQNDSGLYRCRAIADNLSISFEIRSDDLLFECQRSLKDRITLLAVGDQHIVPPPPKTPYPLLVAFCSLFRHQIEGEPCEDISTWCREHYYCAKCQVAVSLPCRAFLFQKSLQTLSQFRQKVSSDSYFLFKRKELICIAMNFWL</sequence>
<evidence type="ECO:0000256" key="1">
    <source>
        <dbReference type="ARBA" id="ARBA00023319"/>
    </source>
</evidence>
<dbReference type="InterPro" id="IPR039257">
    <property type="entry name" value="BTLA"/>
</dbReference>
<proteinExistence type="predicted"/>
<dbReference type="Gene3D" id="2.60.40.10">
    <property type="entry name" value="Immunoglobulins"/>
    <property type="match status" value="1"/>
</dbReference>
<accession>A0A663E7K2</accession>